<dbReference type="Proteomes" id="UP000663864">
    <property type="component" value="Unassembled WGS sequence"/>
</dbReference>
<evidence type="ECO:0000313" key="2">
    <source>
        <dbReference type="EMBL" id="CAF1529088.1"/>
    </source>
</evidence>
<protein>
    <submittedName>
        <fullName evidence="2">Uncharacterized protein</fullName>
    </submittedName>
</protein>
<sequence>MFGAFCGVASSIFVTLNAIYTSRCLPCVDNNVWRLCVYNNLNACILFL</sequence>
<keyword evidence="1" id="KW-0732">Signal</keyword>
<dbReference type="EMBL" id="CAJNOT010010179">
    <property type="protein sequence ID" value="CAF1529088.1"/>
    <property type="molecule type" value="Genomic_DNA"/>
</dbReference>
<accession>A0A815V2T1</accession>
<evidence type="ECO:0000313" key="3">
    <source>
        <dbReference type="Proteomes" id="UP000663864"/>
    </source>
</evidence>
<gene>
    <name evidence="2" type="ORF">ZHD862_LOCUS38670</name>
</gene>
<evidence type="ECO:0000256" key="1">
    <source>
        <dbReference type="SAM" id="SignalP"/>
    </source>
</evidence>
<proteinExistence type="predicted"/>
<organism evidence="2 3">
    <name type="scientific">Rotaria sordida</name>
    <dbReference type="NCBI Taxonomy" id="392033"/>
    <lineage>
        <taxon>Eukaryota</taxon>
        <taxon>Metazoa</taxon>
        <taxon>Spiralia</taxon>
        <taxon>Gnathifera</taxon>
        <taxon>Rotifera</taxon>
        <taxon>Eurotatoria</taxon>
        <taxon>Bdelloidea</taxon>
        <taxon>Philodinida</taxon>
        <taxon>Philodinidae</taxon>
        <taxon>Rotaria</taxon>
    </lineage>
</organism>
<reference evidence="2" key="1">
    <citation type="submission" date="2021-02" db="EMBL/GenBank/DDBJ databases">
        <authorList>
            <person name="Nowell W R."/>
        </authorList>
    </citation>
    <scope>NUCLEOTIDE SEQUENCE</scope>
</reference>
<dbReference type="AlphaFoldDB" id="A0A815V2T1"/>
<feature type="non-terminal residue" evidence="2">
    <location>
        <position position="48"/>
    </location>
</feature>
<name>A0A815V2T1_9BILA</name>
<comment type="caution">
    <text evidence="2">The sequence shown here is derived from an EMBL/GenBank/DDBJ whole genome shotgun (WGS) entry which is preliminary data.</text>
</comment>
<feature type="chain" id="PRO_5032821477" evidence="1">
    <location>
        <begin position="25"/>
        <end position="48"/>
    </location>
</feature>
<feature type="signal peptide" evidence="1">
    <location>
        <begin position="1"/>
        <end position="24"/>
    </location>
</feature>